<name>A0A089MBA2_9BACL</name>
<evidence type="ECO:0000313" key="1">
    <source>
        <dbReference type="EMBL" id="AIQ70572.1"/>
    </source>
</evidence>
<sequence>MPSGTASPELILGLCWPAGKRNSSALEFCKEEERKEILELEQRSDRLKAFRRKARIGSIHYARISTA</sequence>
<dbReference type="AlphaFoldDB" id="A0A089MBA2"/>
<evidence type="ECO:0000313" key="2">
    <source>
        <dbReference type="Proteomes" id="UP000029500"/>
    </source>
</evidence>
<gene>
    <name evidence="1" type="ORF">PGRAT_25255</name>
</gene>
<protein>
    <submittedName>
        <fullName evidence="1">Uncharacterized protein</fullName>
    </submittedName>
</protein>
<accession>A0A089MBA2</accession>
<keyword evidence="2" id="KW-1185">Reference proteome</keyword>
<dbReference type="EMBL" id="CP009287">
    <property type="protein sequence ID" value="AIQ70572.1"/>
    <property type="molecule type" value="Genomic_DNA"/>
</dbReference>
<organism evidence="1 2">
    <name type="scientific">Paenibacillus graminis</name>
    <dbReference type="NCBI Taxonomy" id="189425"/>
    <lineage>
        <taxon>Bacteria</taxon>
        <taxon>Bacillati</taxon>
        <taxon>Bacillota</taxon>
        <taxon>Bacilli</taxon>
        <taxon>Bacillales</taxon>
        <taxon>Paenibacillaceae</taxon>
        <taxon>Paenibacillus</taxon>
    </lineage>
</organism>
<proteinExistence type="predicted"/>
<dbReference type="HOGENOM" id="CLU_2808335_0_0_9"/>
<reference evidence="1 2" key="1">
    <citation type="submission" date="2014-08" db="EMBL/GenBank/DDBJ databases">
        <title>Comparative genomics of the Paenibacillus odorifer group.</title>
        <authorList>
            <person name="den Bakker H.C."/>
            <person name="Tsai Y.-C."/>
            <person name="Martin N."/>
            <person name="Korlach J."/>
            <person name="Wiedmann M."/>
        </authorList>
    </citation>
    <scope>NUCLEOTIDE SEQUENCE [LARGE SCALE GENOMIC DNA]</scope>
    <source>
        <strain evidence="1 2">DSM 15220</strain>
    </source>
</reference>
<dbReference type="Proteomes" id="UP000029500">
    <property type="component" value="Chromosome"/>
</dbReference>
<dbReference type="KEGG" id="pgm:PGRAT_25255"/>